<feature type="domain" description="Tf2-1-like SH3-like" evidence="1">
    <location>
        <begin position="56"/>
        <end position="114"/>
    </location>
</feature>
<evidence type="ECO:0000313" key="2">
    <source>
        <dbReference type="EMBL" id="PKI56407.1"/>
    </source>
</evidence>
<organism evidence="2 3">
    <name type="scientific">Punica granatum</name>
    <name type="common">Pomegranate</name>
    <dbReference type="NCBI Taxonomy" id="22663"/>
    <lineage>
        <taxon>Eukaryota</taxon>
        <taxon>Viridiplantae</taxon>
        <taxon>Streptophyta</taxon>
        <taxon>Embryophyta</taxon>
        <taxon>Tracheophyta</taxon>
        <taxon>Spermatophyta</taxon>
        <taxon>Magnoliopsida</taxon>
        <taxon>eudicotyledons</taxon>
        <taxon>Gunneridae</taxon>
        <taxon>Pentapetalae</taxon>
        <taxon>rosids</taxon>
        <taxon>malvids</taxon>
        <taxon>Myrtales</taxon>
        <taxon>Lythraceae</taxon>
        <taxon>Punica</taxon>
    </lineage>
</organism>
<dbReference type="STRING" id="22663.A0A2I0JJH4"/>
<gene>
    <name evidence="2" type="ORF">CRG98_023210</name>
</gene>
<dbReference type="PANTHER" id="PTHR35046:SF18">
    <property type="entry name" value="RNA-DIRECTED DNA POLYMERASE"/>
    <property type="match status" value="1"/>
</dbReference>
<dbReference type="Proteomes" id="UP000233551">
    <property type="component" value="Unassembled WGS sequence"/>
</dbReference>
<protein>
    <recommendedName>
        <fullName evidence="1">Tf2-1-like SH3-like domain-containing protein</fullName>
    </recommendedName>
</protein>
<name>A0A2I0JJH4_PUNGR</name>
<sequence length="152" mass="17380">MTTRLDTSYPVSVHCIAVPALVQAPSSLYCRALTHRSWSELLGNKKRHSVEFEMRDFVWAILIKNRYPAGEYNKLSTRKIGPVKVIEKINSNSYRLKISNHIRTTEAFNVKHPIPYTGDSSNEDDSMANSLHLGENDAEEEAASWYLKKNRL</sequence>
<comment type="caution">
    <text evidence="2">The sequence shown here is derived from an EMBL/GenBank/DDBJ whole genome shotgun (WGS) entry which is preliminary data.</text>
</comment>
<evidence type="ECO:0000313" key="3">
    <source>
        <dbReference type="Proteomes" id="UP000233551"/>
    </source>
</evidence>
<reference evidence="2 3" key="1">
    <citation type="submission" date="2017-11" db="EMBL/GenBank/DDBJ databases">
        <title>De-novo sequencing of pomegranate (Punica granatum L.) genome.</title>
        <authorList>
            <person name="Akparov Z."/>
            <person name="Amiraslanov A."/>
            <person name="Hajiyeva S."/>
            <person name="Abbasov M."/>
            <person name="Kaur K."/>
            <person name="Hamwieh A."/>
            <person name="Solovyev V."/>
            <person name="Salamov A."/>
            <person name="Braich B."/>
            <person name="Kosarev P."/>
            <person name="Mahmoud A."/>
            <person name="Hajiyev E."/>
            <person name="Babayeva S."/>
            <person name="Izzatullayeva V."/>
            <person name="Mammadov A."/>
            <person name="Mammadov A."/>
            <person name="Sharifova S."/>
            <person name="Ojaghi J."/>
            <person name="Eynullazada K."/>
            <person name="Bayramov B."/>
            <person name="Abdulazimova A."/>
            <person name="Shahmuradov I."/>
        </authorList>
    </citation>
    <scope>NUCLEOTIDE SEQUENCE [LARGE SCALE GENOMIC DNA]</scope>
    <source>
        <strain evidence="3">cv. AG2017</strain>
        <tissue evidence="2">Leaf</tissue>
    </source>
</reference>
<dbReference type="Pfam" id="PF24626">
    <property type="entry name" value="SH3_Tf2-1"/>
    <property type="match status" value="1"/>
</dbReference>
<dbReference type="PANTHER" id="PTHR35046">
    <property type="entry name" value="ZINC KNUCKLE (CCHC-TYPE) FAMILY PROTEIN"/>
    <property type="match status" value="1"/>
</dbReference>
<evidence type="ECO:0000259" key="1">
    <source>
        <dbReference type="Pfam" id="PF24626"/>
    </source>
</evidence>
<dbReference type="AlphaFoldDB" id="A0A2I0JJH4"/>
<dbReference type="EMBL" id="PGOL01001600">
    <property type="protein sequence ID" value="PKI56407.1"/>
    <property type="molecule type" value="Genomic_DNA"/>
</dbReference>
<proteinExistence type="predicted"/>
<dbReference type="InterPro" id="IPR056924">
    <property type="entry name" value="SH3_Tf2-1"/>
</dbReference>
<accession>A0A2I0JJH4</accession>
<keyword evidence="3" id="KW-1185">Reference proteome</keyword>